<organism evidence="2 3">
    <name type="scientific">Faecalispora sporosphaeroides</name>
    <dbReference type="NCBI Taxonomy" id="1549"/>
    <lineage>
        <taxon>Bacteria</taxon>
        <taxon>Bacillati</taxon>
        <taxon>Bacillota</taxon>
        <taxon>Clostridia</taxon>
        <taxon>Eubacteriales</taxon>
        <taxon>Oscillospiraceae</taxon>
        <taxon>Faecalispora</taxon>
    </lineage>
</organism>
<name>A0A928KX48_9FIRM</name>
<dbReference type="InterPro" id="IPR037522">
    <property type="entry name" value="HD_GYP_dom"/>
</dbReference>
<evidence type="ECO:0000259" key="1">
    <source>
        <dbReference type="PROSITE" id="PS51832"/>
    </source>
</evidence>
<feature type="domain" description="HD-GYP" evidence="1">
    <location>
        <begin position="8"/>
        <end position="202"/>
    </location>
</feature>
<dbReference type="PANTHER" id="PTHR45228">
    <property type="entry name" value="CYCLIC DI-GMP PHOSPHODIESTERASE TM_0186-RELATED"/>
    <property type="match status" value="1"/>
</dbReference>
<dbReference type="Gene3D" id="1.10.3210.10">
    <property type="entry name" value="Hypothetical protein af1432"/>
    <property type="match status" value="1"/>
</dbReference>
<dbReference type="AlphaFoldDB" id="A0A928KX48"/>
<proteinExistence type="predicted"/>
<evidence type="ECO:0000313" key="3">
    <source>
        <dbReference type="Proteomes" id="UP000754750"/>
    </source>
</evidence>
<dbReference type="InterPro" id="IPR052020">
    <property type="entry name" value="Cyclic_di-GMP/3'3'-cGAMP_PDE"/>
</dbReference>
<dbReference type="SUPFAM" id="SSF109604">
    <property type="entry name" value="HD-domain/PDEase-like"/>
    <property type="match status" value="1"/>
</dbReference>
<dbReference type="Proteomes" id="UP000754750">
    <property type="component" value="Unassembled WGS sequence"/>
</dbReference>
<dbReference type="SMART" id="SM00471">
    <property type="entry name" value="HDc"/>
    <property type="match status" value="1"/>
</dbReference>
<dbReference type="PROSITE" id="PS51832">
    <property type="entry name" value="HD_GYP"/>
    <property type="match status" value="1"/>
</dbReference>
<reference evidence="2" key="1">
    <citation type="submission" date="2019-04" db="EMBL/GenBank/DDBJ databases">
        <title>Evolution of Biomass-Degrading Anaerobic Consortia Revealed by Metagenomics.</title>
        <authorList>
            <person name="Peng X."/>
        </authorList>
    </citation>
    <scope>NUCLEOTIDE SEQUENCE</scope>
    <source>
        <strain evidence="2">SIG551</strain>
    </source>
</reference>
<dbReference type="InterPro" id="IPR003607">
    <property type="entry name" value="HD/PDEase_dom"/>
</dbReference>
<sequence>MKANFSTPAQDYYEIVKRQTQLLGDHDLYTVCHSHRVARISYFVAHHLGLSSEACRRVYLAANAHDIGKIGVPDAILQKTGSLTTREWAIMKQHPALGAGMLMQSASAEEIAYIVWCHHERYDGTGYPNGLCGDQIPLEARIIAVCDSFDAMKSKRTYRDSLPDQTCRKEIEKNVGVMYDPAIAELVLRNWRTVQKLQNTKE</sequence>
<dbReference type="Pfam" id="PF13487">
    <property type="entry name" value="HD_5"/>
    <property type="match status" value="1"/>
</dbReference>
<dbReference type="CDD" id="cd00077">
    <property type="entry name" value="HDc"/>
    <property type="match status" value="1"/>
</dbReference>
<dbReference type="EMBL" id="SVNY01000003">
    <property type="protein sequence ID" value="MBE6833244.1"/>
    <property type="molecule type" value="Genomic_DNA"/>
</dbReference>
<dbReference type="RefSeq" id="WP_020074356.1">
    <property type="nucleotide sequence ID" value="NZ_JBKWRC010000002.1"/>
</dbReference>
<protein>
    <submittedName>
        <fullName evidence="2">HD domain-containing protein</fullName>
    </submittedName>
</protein>
<evidence type="ECO:0000313" key="2">
    <source>
        <dbReference type="EMBL" id="MBE6833244.1"/>
    </source>
</evidence>
<gene>
    <name evidence="2" type="ORF">E7512_06625</name>
</gene>
<comment type="caution">
    <text evidence="2">The sequence shown here is derived from an EMBL/GenBank/DDBJ whole genome shotgun (WGS) entry which is preliminary data.</text>
</comment>
<accession>A0A928KX48</accession>